<evidence type="ECO:0000313" key="2">
    <source>
        <dbReference type="Proteomes" id="UP000789920"/>
    </source>
</evidence>
<sequence length="79" mass="8899">MVNIESNIFYVVNAKVSIFNIVISNQVNAKAINTQTNLSYTANTEANATYENIVYNEFEAFSENMTIRKVNIDISIAIM</sequence>
<dbReference type="EMBL" id="CAJVQC010007487">
    <property type="protein sequence ID" value="CAG8580000.1"/>
    <property type="molecule type" value="Genomic_DNA"/>
</dbReference>
<keyword evidence="2" id="KW-1185">Reference proteome</keyword>
<accession>A0ACA9MI89</accession>
<protein>
    <submittedName>
        <fullName evidence="1">34562_t:CDS:1</fullName>
    </submittedName>
</protein>
<dbReference type="Proteomes" id="UP000789920">
    <property type="component" value="Unassembled WGS sequence"/>
</dbReference>
<gene>
    <name evidence="1" type="ORF">RPERSI_LOCUS5104</name>
</gene>
<evidence type="ECO:0000313" key="1">
    <source>
        <dbReference type="EMBL" id="CAG8580000.1"/>
    </source>
</evidence>
<comment type="caution">
    <text evidence="1">The sequence shown here is derived from an EMBL/GenBank/DDBJ whole genome shotgun (WGS) entry which is preliminary data.</text>
</comment>
<reference evidence="1" key="1">
    <citation type="submission" date="2021-06" db="EMBL/GenBank/DDBJ databases">
        <authorList>
            <person name="Kallberg Y."/>
            <person name="Tangrot J."/>
            <person name="Rosling A."/>
        </authorList>
    </citation>
    <scope>NUCLEOTIDE SEQUENCE</scope>
    <source>
        <strain evidence="1">MA461A</strain>
    </source>
</reference>
<name>A0ACA9MI89_9GLOM</name>
<organism evidence="1 2">
    <name type="scientific">Racocetra persica</name>
    <dbReference type="NCBI Taxonomy" id="160502"/>
    <lineage>
        <taxon>Eukaryota</taxon>
        <taxon>Fungi</taxon>
        <taxon>Fungi incertae sedis</taxon>
        <taxon>Mucoromycota</taxon>
        <taxon>Glomeromycotina</taxon>
        <taxon>Glomeromycetes</taxon>
        <taxon>Diversisporales</taxon>
        <taxon>Gigasporaceae</taxon>
        <taxon>Racocetra</taxon>
    </lineage>
</organism>
<proteinExistence type="predicted"/>